<dbReference type="SUPFAM" id="SSF46548">
    <property type="entry name" value="alpha-helical ferredoxin"/>
    <property type="match status" value="1"/>
</dbReference>
<dbReference type="Proteomes" id="UP001257914">
    <property type="component" value="Unassembled WGS sequence"/>
</dbReference>
<evidence type="ECO:0000256" key="6">
    <source>
        <dbReference type="ARBA" id="ARBA00022946"/>
    </source>
</evidence>
<keyword evidence="7" id="KW-0560">Oxidoreductase</keyword>
<dbReference type="Pfam" id="PF01565">
    <property type="entry name" value="FAD_binding_4"/>
    <property type="match status" value="1"/>
</dbReference>
<keyword evidence="9" id="KW-0411">Iron-sulfur</keyword>
<sequence length="616" mass="67453">MSLPISFLTRVNQLLPKHRVITQIIQRRAYGTDASFYQMTPELVVKIADLCEMQTLVKLAKEYKVAITFRAAGTSLSGQAVSDSVLVLLTGDWNQSSVLNDGQQIKVQPGLIGAKVNQILASHQRKIGPDPASINTCKIGGIAANNASGMCCGVKNNSYHSLRDITLVLANGAILDTSCPQSREQFTKQNTGLIEQIKTLSEHAKNTPELVEKIQRKYRLKNTTGYGINALIDFTDPIDIIAHLMIGSEGTLGFIADITYDTVPVRTHVSTGLFLFSSADEAAAAVVGLQQLDVSAAELLDYRALCSVRGKPGLPDTFTEYGQSSVALLVEIEGINAQSLEQKVIAVEGAFSQFTMLQSIAFSSNKTIAEQLWAIRKGTFPAVGAVRETGTTVIIEDVAFPIEHLAQGIQALQSLFAKFGYDEAIIFGHALDGNLHFVFTQAFNNHEEIEKYDQFMAAVAVLVADELSGSLKAEHGTGRNMAPFVEQEWGSDAYQLMKDIKSIFDPDNIFNPGVIINSDPKAHLQNLKALPKAHDTIDKCIECGFCEPACPSADFTLTPRQRIAIWRRIQQLTEQGKNKISVSEKKNCLHLKKIISILELTLVLLQACARKNAQYR</sequence>
<keyword evidence="6" id="KW-0809">Transit peptide</keyword>
<dbReference type="InterPro" id="IPR016166">
    <property type="entry name" value="FAD-bd_PCMH"/>
</dbReference>
<evidence type="ECO:0000256" key="10">
    <source>
        <dbReference type="ARBA" id="ARBA00038897"/>
    </source>
</evidence>
<dbReference type="InterPro" id="IPR017900">
    <property type="entry name" value="4Fe4S_Fe_S_CS"/>
</dbReference>
<evidence type="ECO:0000256" key="4">
    <source>
        <dbReference type="ARBA" id="ARBA00022723"/>
    </source>
</evidence>
<accession>A0ABU3R190</accession>
<comment type="similarity">
    <text evidence="2">Belongs to the FAD-binding oxidoreductase/transferase type 4 family.</text>
</comment>
<evidence type="ECO:0000256" key="7">
    <source>
        <dbReference type="ARBA" id="ARBA00023002"/>
    </source>
</evidence>
<comment type="cofactor">
    <cofactor evidence="1">
        <name>FAD</name>
        <dbReference type="ChEBI" id="CHEBI:57692"/>
    </cofactor>
</comment>
<dbReference type="Gene3D" id="1.10.1060.10">
    <property type="entry name" value="Alpha-helical ferredoxin"/>
    <property type="match status" value="1"/>
</dbReference>
<dbReference type="RefSeq" id="WP_315946851.1">
    <property type="nucleotide sequence ID" value="NZ_JAWCUA010000007.1"/>
</dbReference>
<dbReference type="InterPro" id="IPR004113">
    <property type="entry name" value="FAD-bd_oxidored_4_C"/>
</dbReference>
<evidence type="ECO:0000256" key="9">
    <source>
        <dbReference type="ARBA" id="ARBA00023014"/>
    </source>
</evidence>
<dbReference type="Gene3D" id="3.30.70.2740">
    <property type="match status" value="1"/>
</dbReference>
<evidence type="ECO:0000313" key="14">
    <source>
        <dbReference type="Proteomes" id="UP001257914"/>
    </source>
</evidence>
<dbReference type="PANTHER" id="PTHR11748:SF111">
    <property type="entry name" value="D-LACTATE DEHYDROGENASE, MITOCHONDRIAL-RELATED"/>
    <property type="match status" value="1"/>
</dbReference>
<keyword evidence="4" id="KW-0479">Metal-binding</keyword>
<keyword evidence="8" id="KW-0408">Iron</keyword>
<dbReference type="PANTHER" id="PTHR11748">
    <property type="entry name" value="D-LACTATE DEHYDROGENASE"/>
    <property type="match status" value="1"/>
</dbReference>
<dbReference type="InterPro" id="IPR016169">
    <property type="entry name" value="FAD-bd_PCMH_sub2"/>
</dbReference>
<organism evidence="13 14">
    <name type="scientific">Psychrosphaera aquimarina</name>
    <dbReference type="NCBI Taxonomy" id="2044854"/>
    <lineage>
        <taxon>Bacteria</taxon>
        <taxon>Pseudomonadati</taxon>
        <taxon>Pseudomonadota</taxon>
        <taxon>Gammaproteobacteria</taxon>
        <taxon>Alteromonadales</taxon>
        <taxon>Pseudoalteromonadaceae</taxon>
        <taxon>Psychrosphaera</taxon>
    </lineage>
</organism>
<proteinExistence type="inferred from homology"/>
<keyword evidence="14" id="KW-1185">Reference proteome</keyword>
<dbReference type="EMBL" id="JAWCUA010000007">
    <property type="protein sequence ID" value="MDU0113247.1"/>
    <property type="molecule type" value="Genomic_DNA"/>
</dbReference>
<evidence type="ECO:0000256" key="5">
    <source>
        <dbReference type="ARBA" id="ARBA00022827"/>
    </source>
</evidence>
<dbReference type="PROSITE" id="PS51379">
    <property type="entry name" value="4FE4S_FER_2"/>
    <property type="match status" value="1"/>
</dbReference>
<dbReference type="SUPFAM" id="SSF55103">
    <property type="entry name" value="FAD-linked oxidases, C-terminal domain"/>
    <property type="match status" value="1"/>
</dbReference>
<dbReference type="Gene3D" id="3.30.43.10">
    <property type="entry name" value="Uridine Diphospho-n-acetylenolpyruvylglucosamine Reductase, domain 2"/>
    <property type="match status" value="1"/>
</dbReference>
<dbReference type="SUPFAM" id="SSF56176">
    <property type="entry name" value="FAD-binding/transporter-associated domain-like"/>
    <property type="match status" value="1"/>
</dbReference>
<dbReference type="PROSITE" id="PS51387">
    <property type="entry name" value="FAD_PCMH"/>
    <property type="match status" value="1"/>
</dbReference>
<comment type="caution">
    <text evidence="13">The sequence shown here is derived from an EMBL/GenBank/DDBJ whole genome shotgun (WGS) entry which is preliminary data.</text>
</comment>
<evidence type="ECO:0000256" key="8">
    <source>
        <dbReference type="ARBA" id="ARBA00023004"/>
    </source>
</evidence>
<keyword evidence="5" id="KW-0274">FAD</keyword>
<dbReference type="Gene3D" id="3.30.465.10">
    <property type="match status" value="1"/>
</dbReference>
<evidence type="ECO:0000259" key="11">
    <source>
        <dbReference type="PROSITE" id="PS51379"/>
    </source>
</evidence>
<name>A0ABU3R190_9GAMM</name>
<dbReference type="InterPro" id="IPR036318">
    <property type="entry name" value="FAD-bd_PCMH-like_sf"/>
</dbReference>
<dbReference type="InterPro" id="IPR017896">
    <property type="entry name" value="4Fe4S_Fe-S-bd"/>
</dbReference>
<dbReference type="InterPro" id="IPR009051">
    <property type="entry name" value="Helical_ferredxn"/>
</dbReference>
<reference evidence="13 14" key="1">
    <citation type="submission" date="2023-10" db="EMBL/GenBank/DDBJ databases">
        <title>Psychrosphaera aquimaarina strain SW33 isolated from seawater.</title>
        <authorList>
            <person name="Bayburt H."/>
            <person name="Kim J.M."/>
            <person name="Choi B.J."/>
            <person name="Jeon C.O."/>
        </authorList>
    </citation>
    <scope>NUCLEOTIDE SEQUENCE [LARGE SCALE GENOMIC DNA]</scope>
    <source>
        <strain evidence="13 14">KCTC 52743</strain>
    </source>
</reference>
<dbReference type="Gene3D" id="1.10.45.10">
    <property type="entry name" value="Vanillyl-alcohol Oxidase, Chain A, domain 4"/>
    <property type="match status" value="1"/>
</dbReference>
<evidence type="ECO:0000256" key="2">
    <source>
        <dbReference type="ARBA" id="ARBA00008000"/>
    </source>
</evidence>
<dbReference type="InterPro" id="IPR016167">
    <property type="entry name" value="FAD-bd_PCMH_sub1"/>
</dbReference>
<keyword evidence="3" id="KW-0285">Flavoprotein</keyword>
<dbReference type="InterPro" id="IPR006094">
    <property type="entry name" value="Oxid_FAD_bind_N"/>
</dbReference>
<evidence type="ECO:0000313" key="13">
    <source>
        <dbReference type="EMBL" id="MDU0113247.1"/>
    </source>
</evidence>
<dbReference type="PROSITE" id="PS00198">
    <property type="entry name" value="4FE4S_FER_1"/>
    <property type="match status" value="1"/>
</dbReference>
<gene>
    <name evidence="13" type="ORF">RT723_09620</name>
</gene>
<feature type="domain" description="4Fe-4S ferredoxin-type" evidence="11">
    <location>
        <begin position="530"/>
        <end position="560"/>
    </location>
</feature>
<dbReference type="Pfam" id="PF02913">
    <property type="entry name" value="FAD-oxidase_C"/>
    <property type="match status" value="1"/>
</dbReference>
<protein>
    <recommendedName>
        <fullName evidence="10">D-lactate dehydrogenase (cytochrome)</fullName>
        <ecNumber evidence="10">1.1.2.4</ecNumber>
    </recommendedName>
</protein>
<dbReference type="Gene3D" id="3.30.70.2190">
    <property type="match status" value="1"/>
</dbReference>
<feature type="domain" description="FAD-binding PCMH-type" evidence="12">
    <location>
        <begin position="37"/>
        <end position="265"/>
    </location>
</feature>
<dbReference type="EC" id="1.1.2.4" evidence="10"/>
<dbReference type="InterPro" id="IPR016171">
    <property type="entry name" value="Vanillyl_alc_oxidase_C-sub2"/>
</dbReference>
<evidence type="ECO:0000256" key="1">
    <source>
        <dbReference type="ARBA" id="ARBA00001974"/>
    </source>
</evidence>
<evidence type="ECO:0000259" key="12">
    <source>
        <dbReference type="PROSITE" id="PS51387"/>
    </source>
</evidence>
<dbReference type="InterPro" id="IPR016164">
    <property type="entry name" value="FAD-linked_Oxase-like_C"/>
</dbReference>
<evidence type="ECO:0000256" key="3">
    <source>
        <dbReference type="ARBA" id="ARBA00022630"/>
    </source>
</evidence>